<comment type="caution">
    <text evidence="1">The sequence shown here is derived from an EMBL/GenBank/DDBJ whole genome shotgun (WGS) entry which is preliminary data.</text>
</comment>
<dbReference type="Proteomes" id="UP001479436">
    <property type="component" value="Unassembled WGS sequence"/>
</dbReference>
<evidence type="ECO:0000313" key="1">
    <source>
        <dbReference type="EMBL" id="KAK9762875.1"/>
    </source>
</evidence>
<protein>
    <submittedName>
        <fullName evidence="1">Uncharacterized protein</fullName>
    </submittedName>
</protein>
<name>A0ABR2WMY9_9FUNG</name>
<proteinExistence type="predicted"/>
<sequence>MKRDHFSKQSTKQLDYSAINWNGEHIIVDAVDVLGVNAKVYGKIETQAAELGINSVLHILGPSGRTERGWALGMYVAATAIIDSIAPMSTQEFNLDVLSSNGRSVRRWIDIFVDGDASLGSLFGDLLALQWAACRVKTSFLCMKELINIMQNDYLEFIRYRSDEGAFLACALGFIVFKGVKLEQLPPGVLNMCVEACILNFDIHSMARHDKENDLMSLSHFIDITSHEAVGEVRLRAASMLLELSDCCDDPDISSITSLFAGCAILMNYTSRRYWAHSKERDDNIDRQFHVDAQCNANDVKMCHSPPPEYAVPRMIPEDEEVADSMLENMLFLRESVSQRVYLGPLIKPRCSVKEVISNWGRAYSIII</sequence>
<keyword evidence="2" id="KW-1185">Reference proteome</keyword>
<organism evidence="1 2">
    <name type="scientific">Basidiobolus ranarum</name>
    <dbReference type="NCBI Taxonomy" id="34480"/>
    <lineage>
        <taxon>Eukaryota</taxon>
        <taxon>Fungi</taxon>
        <taxon>Fungi incertae sedis</taxon>
        <taxon>Zoopagomycota</taxon>
        <taxon>Entomophthoromycotina</taxon>
        <taxon>Basidiobolomycetes</taxon>
        <taxon>Basidiobolales</taxon>
        <taxon>Basidiobolaceae</taxon>
        <taxon>Basidiobolus</taxon>
    </lineage>
</organism>
<evidence type="ECO:0000313" key="2">
    <source>
        <dbReference type="Proteomes" id="UP001479436"/>
    </source>
</evidence>
<accession>A0ABR2WMY9</accession>
<gene>
    <name evidence="1" type="ORF">K7432_010954</name>
</gene>
<reference evidence="1 2" key="1">
    <citation type="submission" date="2023-04" db="EMBL/GenBank/DDBJ databases">
        <title>Genome of Basidiobolus ranarum AG-B5.</title>
        <authorList>
            <person name="Stajich J.E."/>
            <person name="Carter-House D."/>
            <person name="Gryganskyi A."/>
        </authorList>
    </citation>
    <scope>NUCLEOTIDE SEQUENCE [LARGE SCALE GENOMIC DNA]</scope>
    <source>
        <strain evidence="1 2">AG-B5</strain>
    </source>
</reference>
<dbReference type="EMBL" id="JASJQH010000799">
    <property type="protein sequence ID" value="KAK9762875.1"/>
    <property type="molecule type" value="Genomic_DNA"/>
</dbReference>